<organism evidence="2 3">
    <name type="scientific">Romeriopsis navalis LEGE 11480</name>
    <dbReference type="NCBI Taxonomy" id="2777977"/>
    <lineage>
        <taxon>Bacteria</taxon>
        <taxon>Bacillati</taxon>
        <taxon>Cyanobacteriota</taxon>
        <taxon>Cyanophyceae</taxon>
        <taxon>Leptolyngbyales</taxon>
        <taxon>Leptolyngbyaceae</taxon>
        <taxon>Romeriopsis</taxon>
        <taxon>Romeriopsis navalis</taxon>
    </lineage>
</organism>
<dbReference type="AlphaFoldDB" id="A0A928Z4Y9"/>
<feature type="region of interest" description="Disordered" evidence="1">
    <location>
        <begin position="283"/>
        <end position="350"/>
    </location>
</feature>
<feature type="region of interest" description="Disordered" evidence="1">
    <location>
        <begin position="1"/>
        <end position="70"/>
    </location>
</feature>
<keyword evidence="3" id="KW-1185">Reference proteome</keyword>
<feature type="compositionally biased region" description="Pro residues" evidence="1">
    <location>
        <begin position="49"/>
        <end position="62"/>
    </location>
</feature>
<accession>A0A928Z4Y9</accession>
<evidence type="ECO:0000256" key="1">
    <source>
        <dbReference type="SAM" id="MobiDB-lite"/>
    </source>
</evidence>
<dbReference type="Proteomes" id="UP000625316">
    <property type="component" value="Unassembled WGS sequence"/>
</dbReference>
<name>A0A928Z4Y9_9CYAN</name>
<gene>
    <name evidence="2" type="ORF">IQ266_13240</name>
</gene>
<evidence type="ECO:0000313" key="3">
    <source>
        <dbReference type="Proteomes" id="UP000625316"/>
    </source>
</evidence>
<feature type="compositionally biased region" description="Low complexity" evidence="1">
    <location>
        <begin position="24"/>
        <end position="38"/>
    </location>
</feature>
<sequence length="350" mass="37804">MSPVPNRPPKSSKTTALSVDAENTEAMAPEAAADAASESESRQLKRPIARPPAPEPPAPAAPAAPAAEAEPKEIEPLDLVQRPIPAPSEPMQYRAIGLVRGTYTPSDEQFTRGEMLTDDGSVVEAVLLGRVMSLVKNHLSLADQHLWVVYPRTRDREGTLHLQVVGVWEPENLSQSTNDDDADDAAESDVVYQPSSEVEGNQFSIRGEIIFYSEEEKKTVVKIQQTVRKKQETEAKMFKLNLEGVLPGHKTIGYFWNLNVVRVDQALTIKDGNVIAIVPPQKNPFKKKRFGGPGGGRRPGGRPPGRPSGGSARPRPQGASGAPKPVKKREQQPVVAEAATEVAPSASSES</sequence>
<dbReference type="RefSeq" id="WP_264325522.1">
    <property type="nucleotide sequence ID" value="NZ_JADEXQ010000041.1"/>
</dbReference>
<proteinExistence type="predicted"/>
<comment type="caution">
    <text evidence="2">The sequence shown here is derived from an EMBL/GenBank/DDBJ whole genome shotgun (WGS) entry which is preliminary data.</text>
</comment>
<feature type="compositionally biased region" description="Low complexity" evidence="1">
    <location>
        <begin position="332"/>
        <end position="350"/>
    </location>
</feature>
<feature type="compositionally biased region" description="Low complexity" evidence="1">
    <location>
        <begin position="309"/>
        <end position="318"/>
    </location>
</feature>
<reference evidence="2" key="1">
    <citation type="submission" date="2020-10" db="EMBL/GenBank/DDBJ databases">
        <authorList>
            <person name="Castelo-Branco R."/>
            <person name="Eusebio N."/>
            <person name="Adriana R."/>
            <person name="Vieira A."/>
            <person name="Brugerolle De Fraissinette N."/>
            <person name="Rezende De Castro R."/>
            <person name="Schneider M.P."/>
            <person name="Vasconcelos V."/>
            <person name="Leao P.N."/>
        </authorList>
    </citation>
    <scope>NUCLEOTIDE SEQUENCE</scope>
    <source>
        <strain evidence="2">LEGE 11480</strain>
    </source>
</reference>
<dbReference type="EMBL" id="JADEXQ010000041">
    <property type="protein sequence ID" value="MBE9030695.1"/>
    <property type="molecule type" value="Genomic_DNA"/>
</dbReference>
<evidence type="ECO:0000313" key="2">
    <source>
        <dbReference type="EMBL" id="MBE9030695.1"/>
    </source>
</evidence>
<protein>
    <submittedName>
        <fullName evidence="2">Uncharacterized protein</fullName>
    </submittedName>
</protein>